<keyword evidence="8" id="KW-0443">Lipid metabolism</keyword>
<evidence type="ECO:0000313" key="15">
    <source>
        <dbReference type="Proteomes" id="UP000030854"/>
    </source>
</evidence>
<evidence type="ECO:0000256" key="10">
    <source>
        <dbReference type="ARBA" id="ARBA00023160"/>
    </source>
</evidence>
<keyword evidence="10" id="KW-0275">Fatty acid biosynthesis</keyword>
<evidence type="ECO:0000256" key="8">
    <source>
        <dbReference type="ARBA" id="ARBA00023098"/>
    </source>
</evidence>
<dbReference type="InterPro" id="IPR051034">
    <property type="entry name" value="Mito_Enoyl-ACP_Reductase"/>
</dbReference>
<keyword evidence="7" id="KW-0560">Oxidoreductase</keyword>
<dbReference type="Gene3D" id="3.90.180.10">
    <property type="entry name" value="Medium-chain alcohol dehydrogenases, catalytic domain"/>
    <property type="match status" value="1"/>
</dbReference>
<comment type="similarity">
    <text evidence="2">Belongs to the zinc-containing alcohol dehydrogenase family. Quinone oxidoreductase subfamily.</text>
</comment>
<dbReference type="HOGENOM" id="CLU_026673_17_0_1"/>
<keyword evidence="5" id="KW-0521">NADP</keyword>
<keyword evidence="4" id="KW-0276">Fatty acid metabolism</keyword>
<dbReference type="InterPro" id="IPR036291">
    <property type="entry name" value="NAD(P)-bd_dom_sf"/>
</dbReference>
<comment type="subcellular location">
    <subcellularLocation>
        <location evidence="1">Mitochondrion</location>
    </subcellularLocation>
</comment>
<dbReference type="GO" id="GO:0005739">
    <property type="term" value="C:mitochondrion"/>
    <property type="evidence" value="ECO:0007669"/>
    <property type="project" value="UniProtKB-SubCell"/>
</dbReference>
<dbReference type="AlphaFoldDB" id="A0A0B1P256"/>
<dbReference type="Pfam" id="PF00107">
    <property type="entry name" value="ADH_zinc_N"/>
    <property type="match status" value="1"/>
</dbReference>
<organism evidence="14 15">
    <name type="scientific">Uncinula necator</name>
    <name type="common">Grape powdery mildew</name>
    <dbReference type="NCBI Taxonomy" id="52586"/>
    <lineage>
        <taxon>Eukaryota</taxon>
        <taxon>Fungi</taxon>
        <taxon>Dikarya</taxon>
        <taxon>Ascomycota</taxon>
        <taxon>Pezizomycotina</taxon>
        <taxon>Leotiomycetes</taxon>
        <taxon>Erysiphales</taxon>
        <taxon>Erysiphaceae</taxon>
        <taxon>Erysiphe</taxon>
    </lineage>
</organism>
<dbReference type="SUPFAM" id="SSF50129">
    <property type="entry name" value="GroES-like"/>
    <property type="match status" value="1"/>
</dbReference>
<dbReference type="GO" id="GO:0009060">
    <property type="term" value="P:aerobic respiration"/>
    <property type="evidence" value="ECO:0007669"/>
    <property type="project" value="EnsemblFungi"/>
</dbReference>
<keyword evidence="3" id="KW-0444">Lipid biosynthesis</keyword>
<comment type="caution">
    <text evidence="14">The sequence shown here is derived from an EMBL/GenBank/DDBJ whole genome shotgun (WGS) entry which is preliminary data.</text>
</comment>
<dbReference type="CDD" id="cd08290">
    <property type="entry name" value="ETR"/>
    <property type="match status" value="1"/>
</dbReference>
<proteinExistence type="inferred from homology"/>
<reference evidence="14 15" key="1">
    <citation type="journal article" date="2014" name="BMC Genomics">
        <title>Adaptive genomic structural variation in the grape powdery mildew pathogen, Erysiphe necator.</title>
        <authorList>
            <person name="Jones L."/>
            <person name="Riaz S."/>
            <person name="Morales-Cruz A."/>
            <person name="Amrine K.C."/>
            <person name="McGuire B."/>
            <person name="Gubler W.D."/>
            <person name="Walker M.A."/>
            <person name="Cantu D."/>
        </authorList>
    </citation>
    <scope>NUCLEOTIDE SEQUENCE [LARGE SCALE GENOMIC DNA]</scope>
    <source>
        <strain evidence="15">c</strain>
    </source>
</reference>
<keyword evidence="6" id="KW-0809">Transit peptide</keyword>
<keyword evidence="9" id="KW-0496">Mitochondrion</keyword>
<dbReference type="EMBL" id="JNVN01002161">
    <property type="protein sequence ID" value="KHJ32333.1"/>
    <property type="molecule type" value="Genomic_DNA"/>
</dbReference>
<evidence type="ECO:0000259" key="13">
    <source>
        <dbReference type="SMART" id="SM00829"/>
    </source>
</evidence>
<evidence type="ECO:0000256" key="12">
    <source>
        <dbReference type="ARBA" id="ARBA00048843"/>
    </source>
</evidence>
<sequence>MLRSITTNYRQTQVFRKLKVFRPIMSQRSKSGPFGYIQTKALVFSKYGEPEEVLSLHQSSITPTIPPNSILLKTLASPINPADINQIQGTYPSRPSFTSLLGTTLPSAVAGNEGCFEVTSVGSLVKTVSQGDWVVMKSSCFGTWRTHALAKEDDVLRIDKKGINLIQAATVSVNPCTAYRLLKDFKKLDEGDWWIQNGANSGVGRVAIQLGKLWGLRSINVIRERPDSASTEILRKELLDLGATHVLTEKELMDRNSHDRIMNLNDNGKEIIKLGLNCVGGKATTALVKCLGKDGHLVTYGGMSRRPIELPTGRLIFDDLRFSGFWVSRWAAENPEEKKRMLDEILNLIRIGLLRDVNYQQIKWVWDTDLHVLKDSIRGTLDGFRSGKSIFVFEDT</sequence>
<dbReference type="SMART" id="SM00829">
    <property type="entry name" value="PKS_ER"/>
    <property type="match status" value="1"/>
</dbReference>
<evidence type="ECO:0000256" key="5">
    <source>
        <dbReference type="ARBA" id="ARBA00022857"/>
    </source>
</evidence>
<dbReference type="InterPro" id="IPR013154">
    <property type="entry name" value="ADH-like_N"/>
</dbReference>
<dbReference type="Pfam" id="PF08240">
    <property type="entry name" value="ADH_N"/>
    <property type="match status" value="1"/>
</dbReference>
<accession>A0A0B1P256</accession>
<keyword evidence="15" id="KW-1185">Reference proteome</keyword>
<evidence type="ECO:0000256" key="9">
    <source>
        <dbReference type="ARBA" id="ARBA00023128"/>
    </source>
</evidence>
<dbReference type="InterPro" id="IPR011032">
    <property type="entry name" value="GroES-like_sf"/>
</dbReference>
<dbReference type="PANTHER" id="PTHR43981">
    <property type="entry name" value="ENOYL-[ACYL-CARRIER-PROTEIN] REDUCTASE, MITOCHONDRIAL"/>
    <property type="match status" value="1"/>
</dbReference>
<evidence type="ECO:0000313" key="14">
    <source>
        <dbReference type="EMBL" id="KHJ32333.1"/>
    </source>
</evidence>
<dbReference type="STRING" id="52586.A0A0B1P256"/>
<dbReference type="GO" id="GO:0006633">
    <property type="term" value="P:fatty acid biosynthetic process"/>
    <property type="evidence" value="ECO:0007669"/>
    <property type="project" value="UniProtKB-KW"/>
</dbReference>
<evidence type="ECO:0000256" key="2">
    <source>
        <dbReference type="ARBA" id="ARBA00010371"/>
    </source>
</evidence>
<dbReference type="EC" id="1.3.1.104" evidence="11"/>
<comment type="catalytic activity">
    <reaction evidence="12">
        <text>a 2,3-saturated acyl-[ACP] + NADP(+) = a (2E)-enoyl-[ACP] + NADPH + H(+)</text>
        <dbReference type="Rhea" id="RHEA:22564"/>
        <dbReference type="Rhea" id="RHEA-COMP:9925"/>
        <dbReference type="Rhea" id="RHEA-COMP:9926"/>
        <dbReference type="ChEBI" id="CHEBI:15378"/>
        <dbReference type="ChEBI" id="CHEBI:57783"/>
        <dbReference type="ChEBI" id="CHEBI:58349"/>
        <dbReference type="ChEBI" id="CHEBI:78784"/>
        <dbReference type="ChEBI" id="CHEBI:78785"/>
        <dbReference type="EC" id="1.3.1.104"/>
    </reaction>
</comment>
<evidence type="ECO:0000256" key="7">
    <source>
        <dbReference type="ARBA" id="ARBA00023002"/>
    </source>
</evidence>
<evidence type="ECO:0000256" key="6">
    <source>
        <dbReference type="ARBA" id="ARBA00022946"/>
    </source>
</evidence>
<dbReference type="InterPro" id="IPR013149">
    <property type="entry name" value="ADH-like_C"/>
</dbReference>
<dbReference type="FunFam" id="3.40.50.720:FF:000112">
    <property type="entry name" value="Enoyl-[acyl-carrier-protein] reductase 1, mitochondrial"/>
    <property type="match status" value="1"/>
</dbReference>
<evidence type="ECO:0000256" key="3">
    <source>
        <dbReference type="ARBA" id="ARBA00022516"/>
    </source>
</evidence>
<dbReference type="InterPro" id="IPR020843">
    <property type="entry name" value="ER"/>
</dbReference>
<evidence type="ECO:0000256" key="11">
    <source>
        <dbReference type="ARBA" id="ARBA00038963"/>
    </source>
</evidence>
<protein>
    <recommendedName>
        <fullName evidence="11">enoyl-[acyl-carrier-protein] reductase</fullName>
        <ecNumber evidence="11">1.3.1.104</ecNumber>
    </recommendedName>
</protein>
<dbReference type="GO" id="GO:0141148">
    <property type="term" value="F:enoyl-[acyl-carrier-protein] reductase (NADPH) activity"/>
    <property type="evidence" value="ECO:0007669"/>
    <property type="project" value="UniProtKB-EC"/>
</dbReference>
<name>A0A0B1P256_UNCNE</name>
<gene>
    <name evidence="14" type="ORF">EV44_g5246</name>
</gene>
<evidence type="ECO:0000256" key="1">
    <source>
        <dbReference type="ARBA" id="ARBA00004173"/>
    </source>
</evidence>
<feature type="domain" description="Enoyl reductase (ER)" evidence="13">
    <location>
        <begin position="48"/>
        <end position="393"/>
    </location>
</feature>
<evidence type="ECO:0000256" key="4">
    <source>
        <dbReference type="ARBA" id="ARBA00022832"/>
    </source>
</evidence>
<dbReference type="OMA" id="YGYTQSK"/>
<dbReference type="Proteomes" id="UP000030854">
    <property type="component" value="Unassembled WGS sequence"/>
</dbReference>
<dbReference type="SUPFAM" id="SSF51735">
    <property type="entry name" value="NAD(P)-binding Rossmann-fold domains"/>
    <property type="match status" value="1"/>
</dbReference>
<dbReference type="PANTHER" id="PTHR43981:SF2">
    <property type="entry name" value="ENOYL-[ACYL-CARRIER-PROTEIN] REDUCTASE, MITOCHONDRIAL"/>
    <property type="match status" value="1"/>
</dbReference>
<dbReference type="Gene3D" id="3.40.50.720">
    <property type="entry name" value="NAD(P)-binding Rossmann-like Domain"/>
    <property type="match status" value="1"/>
</dbReference>